<feature type="domain" description="Orc1-like AAA ATPase" evidence="1">
    <location>
        <begin position="127"/>
        <end position="269"/>
    </location>
</feature>
<dbReference type="InterPro" id="IPR041664">
    <property type="entry name" value="AAA_16"/>
</dbReference>
<evidence type="ECO:0000313" key="2">
    <source>
        <dbReference type="EMBL" id="MBW0129046.1"/>
    </source>
</evidence>
<keyword evidence="2" id="KW-0547">Nucleotide-binding</keyword>
<sequence length="565" mass="63638">MTGSSSVLDVTQTIQREFRERGGVELLSISVRPYPEETNYIVFVKEEDFHRAAEIGNELDSIISSETNRAFIVVRRAPKEMTSDSKSDPMVDGVQDPRATELVRLISSRSRVSEVQPSLSYIRDIRSSIAAITTGRHHLVFGRRGAGKTALLVEAKQQVEREGSLSCWVNIQTLRNEPADRVFLYVLEEILTTVATRQQEIRPESLISVMAVEVFDEVRRLLGQRETETVDAQRLIPRVSRLLRRFLEQSGNALYIFLDDFYYLPRHDQPRVLDMLNSCIRDCEAWLKVASIRHLTRWFQSSPPMGLQTIQDADLIDLDVTLQDPKRAKSFLESILLEYARHVGVTNLTKLFHGKALDRLVLASGAVPRDYLVLASDTIVKAQRRASAKLVGAQEVNQAAGDAAQVKIQELEEDMASNLQVAERTVRALSIVRDFCLNEKSYTYFLVDFRDKEVHPELYSVLTDLMDVRLIHVIDPSVSNPHIAGRRSEAFMLDLSQFSGSRLKQGIQILDFQSGRIVSRRTRTGAENTKVGGTPLQVIAILRGAPSFELSRLGELIGEVTESSS</sequence>
<dbReference type="Proteomes" id="UP000694300">
    <property type="component" value="Unassembled WGS sequence"/>
</dbReference>
<name>A0ABS6U9X3_9PSEU</name>
<dbReference type="EMBL" id="JADQDF010000001">
    <property type="protein sequence ID" value="MBW0129046.1"/>
    <property type="molecule type" value="Genomic_DNA"/>
</dbReference>
<organism evidence="2 3">
    <name type="scientific">Pseudonocardia oceani</name>
    <dbReference type="NCBI Taxonomy" id="2792013"/>
    <lineage>
        <taxon>Bacteria</taxon>
        <taxon>Bacillati</taxon>
        <taxon>Actinomycetota</taxon>
        <taxon>Actinomycetes</taxon>
        <taxon>Pseudonocardiales</taxon>
        <taxon>Pseudonocardiaceae</taxon>
        <taxon>Pseudonocardia</taxon>
    </lineage>
</organism>
<dbReference type="RefSeq" id="WP_218595822.1">
    <property type="nucleotide sequence ID" value="NZ_JADQDE010000178.1"/>
</dbReference>
<dbReference type="GO" id="GO:0005524">
    <property type="term" value="F:ATP binding"/>
    <property type="evidence" value="ECO:0007669"/>
    <property type="project" value="UniProtKB-KW"/>
</dbReference>
<gene>
    <name evidence="2" type="ORF">I4I82_15365</name>
</gene>
<dbReference type="Pfam" id="PF13191">
    <property type="entry name" value="AAA_16"/>
    <property type="match status" value="1"/>
</dbReference>
<reference evidence="2 3" key="1">
    <citation type="submission" date="2020-11" db="EMBL/GenBank/DDBJ databases">
        <title>Pseudonocardia abyssalis sp. nov. and Pseudonocardia oceani sp. nov., description and phylogenomic analysis of two novel actinomycetes isolated from the deep Southern Ocean.</title>
        <authorList>
            <person name="Parra J."/>
        </authorList>
    </citation>
    <scope>NUCLEOTIDE SEQUENCE [LARGE SCALE GENOMIC DNA]</scope>
    <source>
        <strain evidence="3">KRD185</strain>
    </source>
</reference>
<comment type="caution">
    <text evidence="2">The sequence shown here is derived from an EMBL/GenBank/DDBJ whole genome shotgun (WGS) entry which is preliminary data.</text>
</comment>
<evidence type="ECO:0000313" key="3">
    <source>
        <dbReference type="Proteomes" id="UP000694300"/>
    </source>
</evidence>
<keyword evidence="2" id="KW-0067">ATP-binding</keyword>
<accession>A0ABS6U9X3</accession>
<keyword evidence="3" id="KW-1185">Reference proteome</keyword>
<proteinExistence type="predicted"/>
<evidence type="ECO:0000259" key="1">
    <source>
        <dbReference type="Pfam" id="PF13191"/>
    </source>
</evidence>
<protein>
    <submittedName>
        <fullName evidence="2">ATP-binding protein</fullName>
    </submittedName>
</protein>